<name>A0AAV4HW49_9GAST</name>
<sequence length="239" mass="27698">AVKALHLFYTVKRYQLMSHLTFLSAHRHQLHVIANELYGLSMYDPDVNFTSILSLPHPDPERVHFLWGFSKDFGLSGIRVSTMYTRHPGLIEYFQQTGIYIRPTEMAQNRLQHLIDDRDYMDKQALPEIKRRMWTRHQSIKAQIEGCGGRVHPSPATVFRWLDLSSFLTSPDPQGEQELFDRLYAAGVHLMTGDSLGHPVSGWFRMVAGLEDDVHSEGMNRLVNELNAIRREQQQQQQQ</sequence>
<evidence type="ECO:0000259" key="2">
    <source>
        <dbReference type="Pfam" id="PF00155"/>
    </source>
</evidence>
<protein>
    <submittedName>
        <fullName evidence="3">1-aminocyclopropane-1-carboxylate synthase-like protein 1</fullName>
    </submittedName>
</protein>
<dbReference type="AlphaFoldDB" id="A0AAV4HW49"/>
<dbReference type="InterPro" id="IPR004839">
    <property type="entry name" value="Aminotransferase_I/II_large"/>
</dbReference>
<proteinExistence type="predicted"/>
<organism evidence="3 4">
    <name type="scientific">Elysia marginata</name>
    <dbReference type="NCBI Taxonomy" id="1093978"/>
    <lineage>
        <taxon>Eukaryota</taxon>
        <taxon>Metazoa</taxon>
        <taxon>Spiralia</taxon>
        <taxon>Lophotrochozoa</taxon>
        <taxon>Mollusca</taxon>
        <taxon>Gastropoda</taxon>
        <taxon>Heterobranchia</taxon>
        <taxon>Euthyneura</taxon>
        <taxon>Panpulmonata</taxon>
        <taxon>Sacoglossa</taxon>
        <taxon>Placobranchoidea</taxon>
        <taxon>Plakobranchidae</taxon>
        <taxon>Elysia</taxon>
    </lineage>
</organism>
<dbReference type="GO" id="GO:0008483">
    <property type="term" value="F:transaminase activity"/>
    <property type="evidence" value="ECO:0007669"/>
    <property type="project" value="TreeGrafter"/>
</dbReference>
<feature type="domain" description="Aminotransferase class I/classII large" evidence="2">
    <location>
        <begin position="25"/>
        <end position="216"/>
    </location>
</feature>
<keyword evidence="4" id="KW-1185">Reference proteome</keyword>
<gene>
    <name evidence="3" type="ORF">ElyMa_002833100</name>
</gene>
<dbReference type="GO" id="GO:0006520">
    <property type="term" value="P:amino acid metabolic process"/>
    <property type="evidence" value="ECO:0007669"/>
    <property type="project" value="TreeGrafter"/>
</dbReference>
<comment type="caution">
    <text evidence="3">The sequence shown here is derived from an EMBL/GenBank/DDBJ whole genome shotgun (WGS) entry which is preliminary data.</text>
</comment>
<dbReference type="InterPro" id="IPR015422">
    <property type="entry name" value="PyrdxlP-dep_Trfase_small"/>
</dbReference>
<dbReference type="SUPFAM" id="SSF53383">
    <property type="entry name" value="PLP-dependent transferases"/>
    <property type="match status" value="1"/>
</dbReference>
<dbReference type="EMBL" id="BMAT01005872">
    <property type="protein sequence ID" value="GFS01209.1"/>
    <property type="molecule type" value="Genomic_DNA"/>
</dbReference>
<dbReference type="Gene3D" id="3.40.640.10">
    <property type="entry name" value="Type I PLP-dependent aspartate aminotransferase-like (Major domain)"/>
    <property type="match status" value="1"/>
</dbReference>
<evidence type="ECO:0000313" key="3">
    <source>
        <dbReference type="EMBL" id="GFS01209.1"/>
    </source>
</evidence>
<dbReference type="InterPro" id="IPR015424">
    <property type="entry name" value="PyrdxlP-dep_Trfase"/>
</dbReference>
<reference evidence="3 4" key="1">
    <citation type="journal article" date="2021" name="Elife">
        <title>Chloroplast acquisition without the gene transfer in kleptoplastic sea slugs, Plakobranchus ocellatus.</title>
        <authorList>
            <person name="Maeda T."/>
            <person name="Takahashi S."/>
            <person name="Yoshida T."/>
            <person name="Shimamura S."/>
            <person name="Takaki Y."/>
            <person name="Nagai Y."/>
            <person name="Toyoda A."/>
            <person name="Suzuki Y."/>
            <person name="Arimoto A."/>
            <person name="Ishii H."/>
            <person name="Satoh N."/>
            <person name="Nishiyama T."/>
            <person name="Hasebe M."/>
            <person name="Maruyama T."/>
            <person name="Minagawa J."/>
            <person name="Obokata J."/>
            <person name="Shigenobu S."/>
        </authorList>
    </citation>
    <scope>NUCLEOTIDE SEQUENCE [LARGE SCALE GENOMIC DNA]</scope>
</reference>
<evidence type="ECO:0000256" key="1">
    <source>
        <dbReference type="ARBA" id="ARBA00022898"/>
    </source>
</evidence>
<keyword evidence="1" id="KW-0663">Pyridoxal phosphate</keyword>
<dbReference type="PANTHER" id="PTHR43795">
    <property type="entry name" value="BIFUNCTIONAL ASPARTATE AMINOTRANSFERASE AND GLUTAMATE/ASPARTATE-PREPHENATE AMINOTRANSFERASE-RELATED"/>
    <property type="match status" value="1"/>
</dbReference>
<dbReference type="InterPro" id="IPR050478">
    <property type="entry name" value="Ethylene_sulfur-biosynth"/>
</dbReference>
<dbReference type="GO" id="GO:0030170">
    <property type="term" value="F:pyridoxal phosphate binding"/>
    <property type="evidence" value="ECO:0007669"/>
    <property type="project" value="InterPro"/>
</dbReference>
<accession>A0AAV4HW49</accession>
<dbReference type="PANTHER" id="PTHR43795:SF39">
    <property type="entry name" value="AMINOTRANSFERASE CLASS I_CLASSII DOMAIN-CONTAINING PROTEIN"/>
    <property type="match status" value="1"/>
</dbReference>
<feature type="non-terminal residue" evidence="3">
    <location>
        <position position="1"/>
    </location>
</feature>
<dbReference type="Gene3D" id="3.90.1150.10">
    <property type="entry name" value="Aspartate Aminotransferase, domain 1"/>
    <property type="match status" value="1"/>
</dbReference>
<dbReference type="Pfam" id="PF00155">
    <property type="entry name" value="Aminotran_1_2"/>
    <property type="match status" value="1"/>
</dbReference>
<dbReference type="InterPro" id="IPR015421">
    <property type="entry name" value="PyrdxlP-dep_Trfase_major"/>
</dbReference>
<dbReference type="Proteomes" id="UP000762676">
    <property type="component" value="Unassembled WGS sequence"/>
</dbReference>
<evidence type="ECO:0000313" key="4">
    <source>
        <dbReference type="Proteomes" id="UP000762676"/>
    </source>
</evidence>